<evidence type="ECO:0000313" key="9">
    <source>
        <dbReference type="EMBL" id="BDI15504.1"/>
    </source>
</evidence>
<gene>
    <name evidence="9" type="ORF">ANSO36C_13060</name>
</gene>
<evidence type="ECO:0000256" key="2">
    <source>
        <dbReference type="ARBA" id="ARBA00022475"/>
    </source>
</evidence>
<dbReference type="Gene3D" id="2.150.10.10">
    <property type="entry name" value="Serralysin-like metalloprotease, C-terminal"/>
    <property type="match status" value="1"/>
</dbReference>
<keyword evidence="10" id="KW-1185">Reference proteome</keyword>
<dbReference type="PANTHER" id="PTHR42834">
    <property type="entry name" value="ENDONUCLEASE/EXONUCLEASE/PHOSPHATASE FAMILY PROTEIN (AFU_ORTHOLOGUE AFUA_3G09210)"/>
    <property type="match status" value="1"/>
</dbReference>
<dbReference type="Pfam" id="PF00353">
    <property type="entry name" value="HemolysinCabind"/>
    <property type="match status" value="2"/>
</dbReference>
<evidence type="ECO:0000256" key="4">
    <source>
        <dbReference type="ARBA" id="ARBA00022737"/>
    </source>
</evidence>
<keyword evidence="6" id="KW-0472">Membrane</keyword>
<evidence type="ECO:0000256" key="6">
    <source>
        <dbReference type="ARBA" id="ARBA00023136"/>
    </source>
</evidence>
<evidence type="ECO:0000256" key="5">
    <source>
        <dbReference type="ARBA" id="ARBA00022837"/>
    </source>
</evidence>
<dbReference type="Proteomes" id="UP001055453">
    <property type="component" value="Chromosome"/>
</dbReference>
<dbReference type="Gene3D" id="2.60.40.2030">
    <property type="match status" value="2"/>
</dbReference>
<dbReference type="CDD" id="cd11304">
    <property type="entry name" value="Cadherin_repeat"/>
    <property type="match status" value="1"/>
</dbReference>
<keyword evidence="4" id="KW-0677">Repeat</keyword>
<proteinExistence type="predicted"/>
<feature type="domain" description="LTD" evidence="8">
    <location>
        <begin position="718"/>
        <end position="854"/>
    </location>
</feature>
<dbReference type="SMART" id="SM00237">
    <property type="entry name" value="Calx_beta"/>
    <property type="match status" value="2"/>
</dbReference>
<dbReference type="SUPFAM" id="SSF51120">
    <property type="entry name" value="beta-Roll"/>
    <property type="match status" value="1"/>
</dbReference>
<comment type="subcellular location">
    <subcellularLocation>
        <location evidence="1">Cell membrane</location>
    </subcellularLocation>
</comment>
<evidence type="ECO:0000256" key="3">
    <source>
        <dbReference type="ARBA" id="ARBA00022729"/>
    </source>
</evidence>
<protein>
    <recommendedName>
        <fullName evidence="11">LTD domain-containing protein</fullName>
    </recommendedName>
</protein>
<sequence>MALNSGDVAFIGINTAGVPDDWVAFVTLAAIPEGTVIYFTDNELTTGTATAFNTGESYTKWTAPAGGVVAGTIVTLTNFDVTGGPVANVGTAAVVTFSGSTNRGFSQTADSVYAYLAASEATADTPTTQIARINIGNAEDGVAPNSLPADSRISFLTGEESAVYTGTRTANTFAEFKAIVNNPANWTLTTGATLITALNQTAFTINATPTVTIAAQDANAAEAGTDPGIFRISRTGSTTNALTVNYNVATGSGQATSADYTPTLTGTATIAAGQSFVDVTITPVDDTTVEGTETVSVTLNSSADYTLGATATATVAIADNDTPVGSIDLSTYVRIGRYDLPEPTRTTAPTNSLLAQEASAVTYNKDTDTLFVVGDGGRAIVQVSKTGQLIDSMTLASGSSPQGTEFYDTEGLTYVGDGKFVLIEERERQANLFTYTPGTTLTRSNVQTVKLGTTVGNIGIEGISYDPQTGGFIAVKEITPEGIFQTNIDFAAGTASNGSATTVNSTDLFNPALAGLVDFADVFALSNLSALNGQPDSSRLLILSQESGKIVNIDRTGNISSSLTIVSDAGNPLSVVDQGNEGITVDKDGLIYVVNEGGGGDIDHPQLWVYAPSSFTYTNQAPVAVSLANTVTSLSESTSTATPLKVANIIVSDDALGTNTLGLTGADANFFEITGNALFLKAGTTLDFETKTSYNVSVNVNDTTVGNNPDATTAFSLSVTDVNENPTTSSIFITEVAPWSSGNSPVAADWFELTNKGLSAVDITGWKIDDNSNSFAASVALSGITSIGAGESVIFIEGATVNPTFLSNWFGANPPASLKIGNYSGAGAGLGTGGDAVNIYNATGALQANVVFGASPAAAPFATFDNAALSNNATIATLSTVGVNGAFVAVNSSTEIGSPGTIVSSLPTIAIAAQDANAAEAGTDPGIFRISRTGSTTNTLTLNYTIATGAGQATSADYTPALTGTATIAAGQSFVDITITPVDDTAVEGTETVTLTLNSSANYTLGTATATVAIADNDAIRIHDIQGTGHISPLRGQTVSNVAGIVTVTASNGFYLQDPNPDSDERTSEGIFVFTASAPTVSVGDSILVNGTVAEFRPGNNANNLTVTQITSPTIVTVSSGNALPTATILGNGGRTIPTTVIDNDTTGNIETGTTTFDPAQDGIDFYESLEGMRVQVNNAIATSPTASFGTSQEIWVLADNGANATGRTARGGSLISASDFNPERIQIDDLNNALVLPEVNVGTQLSSITGVVNYDFSNYEVLVSAAPTVVQNSTLQREVTNLTPTTDQLTVATFNVENLDPSDGATKFNNLASRIVNNLKSPDIISLEEIQDNNGATNNGVVDASTTFQTLINAISAAGGPTYQYRQIDPVNGTNGGEPGGNIRVGFLFNPNRVNFVDRPGGTSTSSTTVSNVSGVPTVSNSPGLIDPTNSAFASSRKPLVGEFTFKGETVYIIGNHFNSKGGDQPLFGVNQPPTLTSETQRQQQATLVKNFVDSILAINPNANVVVAGDLNDFEFSNPITTLESAGLTSLIETLPQNERYTYNFEGNAQTLDHILVSNSLLSKLDGYDVVHINSEFADQDSDHDPSVARFNLFKNNAPTVVQPIDDQIISTNKPFSFNVSNKFADVDQGDTLSYSATGLPTGSSIVANTGVISGTISQIGIFGVTVTATDSSGANVSDRFDLTVANNKATFGNDIIFIDQLSGLNTVNALTGSDRVIGTDGNETIDGGLGDDYLDAKGGNDIIFGGLGNDTILGGLGNDTISGEVGNDTISGEAGNDTIDGGLGNDTISGGLGNDTISGGFGNDRLIGWGGGTNEIDVLNPLIINQGVDTYVLGDATSVFYASSGNLDYANVASFRANDQIQLKGSASNYSLGVSAIRSTVGIFTNSGTELIGVVENGLNRNTNLATDTRFVFV</sequence>
<dbReference type="InterPro" id="IPR015919">
    <property type="entry name" value="Cadherin-like_sf"/>
</dbReference>
<keyword evidence="2" id="KW-1003">Cell membrane</keyword>
<dbReference type="Gene3D" id="2.60.40.60">
    <property type="entry name" value="Cadherins"/>
    <property type="match status" value="1"/>
</dbReference>
<dbReference type="InterPro" id="IPR006644">
    <property type="entry name" value="Cadg"/>
</dbReference>
<dbReference type="PRINTS" id="PR00313">
    <property type="entry name" value="CABNDNGRPT"/>
</dbReference>
<dbReference type="Pfam" id="PF19580">
    <property type="entry name" value="Exo_endo_phos_3"/>
    <property type="match status" value="1"/>
</dbReference>
<dbReference type="SUPFAM" id="SSF50956">
    <property type="entry name" value="Thermostable phytase (3-phytase)"/>
    <property type="match status" value="1"/>
</dbReference>
<dbReference type="Pfam" id="PF03160">
    <property type="entry name" value="Calx-beta"/>
    <property type="match status" value="2"/>
</dbReference>
<dbReference type="CDD" id="cd09971">
    <property type="entry name" value="SdiA-regulated"/>
    <property type="match status" value="1"/>
</dbReference>
<accession>A0ABN6PYG9</accession>
<evidence type="ECO:0000259" key="8">
    <source>
        <dbReference type="PROSITE" id="PS51841"/>
    </source>
</evidence>
<dbReference type="PROSITE" id="PS51841">
    <property type="entry name" value="LTD"/>
    <property type="match status" value="1"/>
</dbReference>
<reference evidence="9" key="1">
    <citation type="submission" date="2022-04" db="EMBL/GenBank/DDBJ databases">
        <title>Complete genome sequence of a cyanobacterium, Nostoc sp. SO-36, isolated in Antarctica.</title>
        <authorList>
            <person name="Kanesaki Y."/>
            <person name="Effendi D."/>
            <person name="Sakamoto T."/>
            <person name="Ohtani S."/>
            <person name="Awai K."/>
        </authorList>
    </citation>
    <scope>NUCLEOTIDE SEQUENCE</scope>
    <source>
        <strain evidence="9">SO-36</strain>
    </source>
</reference>
<dbReference type="Pfam" id="PF06977">
    <property type="entry name" value="SdiA-regulated"/>
    <property type="match status" value="1"/>
</dbReference>
<dbReference type="InterPro" id="IPR002126">
    <property type="entry name" value="Cadherin-like_dom"/>
</dbReference>
<dbReference type="CDD" id="cd10283">
    <property type="entry name" value="MnuA_DNase1-like"/>
    <property type="match status" value="1"/>
</dbReference>
<dbReference type="InterPro" id="IPR038081">
    <property type="entry name" value="CalX-like_sf"/>
</dbReference>
<dbReference type="InterPro" id="IPR013783">
    <property type="entry name" value="Ig-like_fold"/>
</dbReference>
<name>A0ABN6PYG9_NOSCO</name>
<dbReference type="InterPro" id="IPR011049">
    <property type="entry name" value="Serralysin-like_metalloprot_C"/>
</dbReference>
<dbReference type="InterPro" id="IPR005135">
    <property type="entry name" value="Endo/exonuclease/phosphatase"/>
</dbReference>
<dbReference type="Pfam" id="PF00932">
    <property type="entry name" value="LTD"/>
    <property type="match status" value="1"/>
</dbReference>
<evidence type="ECO:0000256" key="1">
    <source>
        <dbReference type="ARBA" id="ARBA00004236"/>
    </source>
</evidence>
<dbReference type="InterPro" id="IPR001322">
    <property type="entry name" value="Lamin_tail_dom"/>
</dbReference>
<dbReference type="InterPro" id="IPR003644">
    <property type="entry name" value="Calx_beta"/>
</dbReference>
<keyword evidence="3" id="KW-0732">Signal</keyword>
<dbReference type="PROSITE" id="PS50268">
    <property type="entry name" value="CADHERIN_2"/>
    <property type="match status" value="1"/>
</dbReference>
<dbReference type="RefSeq" id="WP_251958869.1">
    <property type="nucleotide sequence ID" value="NZ_AP025732.1"/>
</dbReference>
<dbReference type="Gene3D" id="2.60.40.10">
    <property type="entry name" value="Immunoglobulins"/>
    <property type="match status" value="1"/>
</dbReference>
<dbReference type="InterPro" id="IPR018511">
    <property type="entry name" value="Hemolysin-typ_Ca-bd_CS"/>
</dbReference>
<dbReference type="Pfam" id="PF05345">
    <property type="entry name" value="He_PIG"/>
    <property type="match status" value="1"/>
</dbReference>
<dbReference type="EMBL" id="AP025732">
    <property type="protein sequence ID" value="BDI15504.1"/>
    <property type="molecule type" value="Genomic_DNA"/>
</dbReference>
<organism evidence="9 10">
    <name type="scientific">Nostoc cf. commune SO-36</name>
    <dbReference type="NCBI Taxonomy" id="449208"/>
    <lineage>
        <taxon>Bacteria</taxon>
        <taxon>Bacillati</taxon>
        <taxon>Cyanobacteriota</taxon>
        <taxon>Cyanophyceae</taxon>
        <taxon>Nostocales</taxon>
        <taxon>Nostocaceae</taxon>
        <taxon>Nostoc</taxon>
    </lineage>
</organism>
<evidence type="ECO:0000259" key="7">
    <source>
        <dbReference type="PROSITE" id="PS50268"/>
    </source>
</evidence>
<dbReference type="PANTHER" id="PTHR42834:SF1">
    <property type="entry name" value="ENDONUCLEASE_EXONUCLEASE_PHOSPHATASE FAMILY PROTEIN (AFU_ORTHOLOGUE AFUA_3G09210)"/>
    <property type="match status" value="1"/>
</dbReference>
<evidence type="ECO:0008006" key="11">
    <source>
        <dbReference type="Google" id="ProtNLM"/>
    </source>
</evidence>
<dbReference type="InterPro" id="IPR001343">
    <property type="entry name" value="Hemolysn_Ca-bd"/>
</dbReference>
<keyword evidence="5" id="KW-0106">Calcium</keyword>
<dbReference type="Gene3D" id="3.60.10.10">
    <property type="entry name" value="Endonuclease/exonuclease/phosphatase"/>
    <property type="match status" value="1"/>
</dbReference>
<dbReference type="InterPro" id="IPR036691">
    <property type="entry name" value="Endo/exonu/phosph_ase_sf"/>
</dbReference>
<evidence type="ECO:0000313" key="10">
    <source>
        <dbReference type="Proteomes" id="UP001055453"/>
    </source>
</evidence>
<dbReference type="SMART" id="SM00736">
    <property type="entry name" value="CADG"/>
    <property type="match status" value="1"/>
</dbReference>
<dbReference type="SUPFAM" id="SSF49313">
    <property type="entry name" value="Cadherin-like"/>
    <property type="match status" value="1"/>
</dbReference>
<dbReference type="SUPFAM" id="SSF141072">
    <property type="entry name" value="CalX-like"/>
    <property type="match status" value="2"/>
</dbReference>
<dbReference type="SUPFAM" id="SSF56219">
    <property type="entry name" value="DNase I-like"/>
    <property type="match status" value="1"/>
</dbReference>
<dbReference type="PROSITE" id="PS00330">
    <property type="entry name" value="HEMOLYSIN_CALCIUM"/>
    <property type="match status" value="3"/>
</dbReference>
<dbReference type="CDD" id="cd04486">
    <property type="entry name" value="YhcR_OBF_like"/>
    <property type="match status" value="1"/>
</dbReference>
<dbReference type="InterPro" id="IPR009722">
    <property type="entry name" value="YjiK/CarP"/>
</dbReference>
<feature type="domain" description="Cadherin" evidence="7">
    <location>
        <begin position="626"/>
        <end position="732"/>
    </location>
</feature>